<dbReference type="GeneID" id="19262097"/>
<dbReference type="Gene3D" id="3.30.710.10">
    <property type="entry name" value="Potassium Channel Kv1.1, Chain A"/>
    <property type="match status" value="1"/>
</dbReference>
<gene>
    <name evidence="2" type="ORF">MAA_07811</name>
</gene>
<dbReference type="KEGG" id="maj:MAA_07811"/>
<accession>E9F6B2</accession>
<dbReference type="HOGENOM" id="CLU_057752_7_0_1"/>
<dbReference type="PANTHER" id="PTHR47843:SF5">
    <property type="entry name" value="BTB_POZ DOMAIN PROTEIN"/>
    <property type="match status" value="1"/>
</dbReference>
<dbReference type="InterPro" id="IPR011333">
    <property type="entry name" value="SKP1/BTB/POZ_sf"/>
</dbReference>
<reference evidence="2 3" key="1">
    <citation type="journal article" date="2011" name="PLoS Genet.">
        <title>Genome sequencing and comparative transcriptomics of the model entomopathogenic fungi Metarhizium anisopliae and M. acridum.</title>
        <authorList>
            <person name="Gao Q."/>
            <person name="Jin K."/>
            <person name="Ying S.H."/>
            <person name="Zhang Y."/>
            <person name="Xiao G."/>
            <person name="Shang Y."/>
            <person name="Duan Z."/>
            <person name="Hu X."/>
            <person name="Xie X.Q."/>
            <person name="Zhou G."/>
            <person name="Peng G."/>
            <person name="Luo Z."/>
            <person name="Huang W."/>
            <person name="Wang B."/>
            <person name="Fang W."/>
            <person name="Wang S."/>
            <person name="Zhong Y."/>
            <person name="Ma L.J."/>
            <person name="St Leger R.J."/>
            <person name="Zhao G.P."/>
            <person name="Pei Y."/>
            <person name="Feng M.G."/>
            <person name="Xia Y."/>
            <person name="Wang C."/>
        </authorList>
    </citation>
    <scope>NUCLEOTIDE SEQUENCE [LARGE SCALE GENOMIC DNA]</scope>
    <source>
        <strain evidence="3">ARSEF 23 / ATCC MYA-3075</strain>
    </source>
</reference>
<dbReference type="Pfam" id="PF00651">
    <property type="entry name" value="BTB"/>
    <property type="match status" value="1"/>
</dbReference>
<dbReference type="RefSeq" id="XP_007824000.2">
    <property type="nucleotide sequence ID" value="XM_007825809.2"/>
</dbReference>
<dbReference type="Proteomes" id="UP000002498">
    <property type="component" value="Unassembled WGS sequence"/>
</dbReference>
<keyword evidence="3" id="KW-1185">Reference proteome</keyword>
<dbReference type="SUPFAM" id="SSF54695">
    <property type="entry name" value="POZ domain"/>
    <property type="match status" value="1"/>
</dbReference>
<evidence type="ECO:0000313" key="3">
    <source>
        <dbReference type="Proteomes" id="UP000002498"/>
    </source>
</evidence>
<evidence type="ECO:0000313" key="2">
    <source>
        <dbReference type="EMBL" id="EFY96750.2"/>
    </source>
</evidence>
<dbReference type="InterPro" id="IPR000210">
    <property type="entry name" value="BTB/POZ_dom"/>
</dbReference>
<dbReference type="AlphaFoldDB" id="E9F6B2"/>
<name>E9F6B2_METRA</name>
<dbReference type="PROSITE" id="PS50097">
    <property type="entry name" value="BTB"/>
    <property type="match status" value="1"/>
</dbReference>
<feature type="domain" description="BTB" evidence="1">
    <location>
        <begin position="26"/>
        <end position="93"/>
    </location>
</feature>
<protein>
    <submittedName>
        <fullName evidence="2">BTB/POZ fold domain containing protein</fullName>
    </submittedName>
</protein>
<comment type="caution">
    <text evidence="2">The sequence shown here is derived from an EMBL/GenBank/DDBJ whole genome shotgun (WGS) entry which is preliminary data.</text>
</comment>
<dbReference type="PANTHER" id="PTHR47843">
    <property type="entry name" value="BTB DOMAIN-CONTAINING PROTEIN-RELATED"/>
    <property type="match status" value="1"/>
</dbReference>
<reference evidence="2 3" key="2">
    <citation type="journal article" date="2014" name="Proc. Natl. Acad. Sci. U.S.A.">
        <title>Trajectory and genomic determinants of fungal-pathogen speciation and host adaptation.</title>
        <authorList>
            <person name="Hu X."/>
            <person name="Xiao G."/>
            <person name="Zheng P."/>
            <person name="Shang Y."/>
            <person name="Su Y."/>
            <person name="Zhang X."/>
            <person name="Liu X."/>
            <person name="Zhan S."/>
            <person name="St Leger R.J."/>
            <person name="Wang C."/>
        </authorList>
    </citation>
    <scope>GENOME REANNOTATION</scope>
    <source>
        <strain evidence="3">ARSEF 23 / ATCC MYA-3075</strain>
    </source>
</reference>
<dbReference type="EMBL" id="ADNJ02000010">
    <property type="protein sequence ID" value="EFY96750.2"/>
    <property type="molecule type" value="Genomic_DNA"/>
</dbReference>
<dbReference type="SMART" id="SM00225">
    <property type="entry name" value="BTB"/>
    <property type="match status" value="1"/>
</dbReference>
<organism evidence="2 3">
    <name type="scientific">Metarhizium robertsii (strain ARSEF 23 / ATCC MYA-3075)</name>
    <name type="common">Metarhizium anisopliae (strain ARSEF 23)</name>
    <dbReference type="NCBI Taxonomy" id="655844"/>
    <lineage>
        <taxon>Eukaryota</taxon>
        <taxon>Fungi</taxon>
        <taxon>Dikarya</taxon>
        <taxon>Ascomycota</taxon>
        <taxon>Pezizomycotina</taxon>
        <taxon>Sordariomycetes</taxon>
        <taxon>Hypocreomycetidae</taxon>
        <taxon>Hypocreales</taxon>
        <taxon>Clavicipitaceae</taxon>
        <taxon>Metarhizium</taxon>
    </lineage>
</organism>
<evidence type="ECO:0000259" key="1">
    <source>
        <dbReference type="PROSITE" id="PS50097"/>
    </source>
</evidence>
<proteinExistence type="predicted"/>
<dbReference type="CDD" id="cd18186">
    <property type="entry name" value="BTB_POZ_ZBTB_KLHL-like"/>
    <property type="match status" value="1"/>
</dbReference>
<dbReference type="OrthoDB" id="6359816at2759"/>
<sequence length="214" mass="24940">MKKKADRKMTAIEKAVREAFDSDTLADVKIYLGDVELPAHSLVLTAQSSYFKRALVGEMQEGKTRKFEYSEGSMHAYWRVFEYMYKGTYSEEPCIKLTELDDDELSKEVRVYQLADYFEVDGLKREALRRFTTKTIELWATEAFVDCIRDVYQSTSNKKCKMREAVVDIVNQHVPKLWEEPPFRDLVREGGDFPVDLMSRLVWAYDKSIRLGAV</sequence>